<dbReference type="SUPFAM" id="SSF53383">
    <property type="entry name" value="PLP-dependent transferases"/>
    <property type="match status" value="1"/>
</dbReference>
<dbReference type="Pfam" id="PF00202">
    <property type="entry name" value="Aminotran_3"/>
    <property type="match status" value="1"/>
</dbReference>
<dbReference type="PROSITE" id="PS00600">
    <property type="entry name" value="AA_TRANSFER_CLASS_3"/>
    <property type="match status" value="1"/>
</dbReference>
<dbReference type="Proteomes" id="UP001501705">
    <property type="component" value="Unassembled WGS sequence"/>
</dbReference>
<dbReference type="InterPro" id="IPR049704">
    <property type="entry name" value="Aminotrans_3_PPA_site"/>
</dbReference>
<evidence type="ECO:0000256" key="3">
    <source>
        <dbReference type="RuleBase" id="RU003560"/>
    </source>
</evidence>
<dbReference type="InterPro" id="IPR015422">
    <property type="entry name" value="PyrdxlP-dep_Trfase_small"/>
</dbReference>
<dbReference type="PANTHER" id="PTHR43713">
    <property type="entry name" value="GLUTAMATE-1-SEMIALDEHYDE 2,1-AMINOMUTASE"/>
    <property type="match status" value="1"/>
</dbReference>
<sequence>MSTEVWQQRAERVIPGGVSSNVRLLSPRRFFTHGSGARLWDVDGRAYVDYLLGQGPAFLGHGHPVVTAAVAEAVAKGMVYGAQHPLEVEAAERFVEAVGWAEQVRFGVSGTESDHAALRLARAVTGRRRVVRFAGTYHGWLDSVLIDYQRGWPAPASAGQPTDALADWLVVPYNDPTTLADVFDRYPDQIAAVILEPVMCNAGVIPAEDGFLQFVRETCTTAGAVLIFDEVITGFRLGLGGAAEYYGVTPDLAVYGKALAGGWPVSALAGSADLMSELGTGRVNHSGTFNASVMAAAAVSATLQVLTEDPPYARISEHGTRLMRDLAELGDNHGFPLRIQGVPAAFHVGIALDPDDTKPITDYDGLARLDLQQYAKLTADFAEQGLWVAGRGVWYVSAAHTDADADAAVTAVDAVLRSKS</sequence>
<reference evidence="4 5" key="1">
    <citation type="journal article" date="2019" name="Int. J. Syst. Evol. Microbiol.">
        <title>The Global Catalogue of Microorganisms (GCM) 10K type strain sequencing project: providing services to taxonomists for standard genome sequencing and annotation.</title>
        <authorList>
            <consortium name="The Broad Institute Genomics Platform"/>
            <consortium name="The Broad Institute Genome Sequencing Center for Infectious Disease"/>
            <person name="Wu L."/>
            <person name="Ma J."/>
        </authorList>
    </citation>
    <scope>NUCLEOTIDE SEQUENCE [LARGE SCALE GENOMIC DNA]</scope>
    <source>
        <strain evidence="4 5">JCM 15572</strain>
    </source>
</reference>
<dbReference type="CDD" id="cd00610">
    <property type="entry name" value="OAT_like"/>
    <property type="match status" value="1"/>
</dbReference>
<evidence type="ECO:0000256" key="1">
    <source>
        <dbReference type="ARBA" id="ARBA00001933"/>
    </source>
</evidence>
<dbReference type="Gene3D" id="3.90.1150.10">
    <property type="entry name" value="Aspartate Aminotransferase, domain 1"/>
    <property type="match status" value="1"/>
</dbReference>
<keyword evidence="5" id="KW-1185">Reference proteome</keyword>
<name>A0ABN2EGE4_9ACTN</name>
<dbReference type="PANTHER" id="PTHR43713:SF3">
    <property type="entry name" value="GLUTAMATE-1-SEMIALDEHYDE 2,1-AMINOMUTASE 1, CHLOROPLASTIC-RELATED"/>
    <property type="match status" value="1"/>
</dbReference>
<accession>A0ABN2EGE4</accession>
<keyword evidence="2 3" id="KW-0663">Pyridoxal phosphate</keyword>
<proteinExistence type="inferred from homology"/>
<organism evidence="4 5">
    <name type="scientific">Kribbella hippodromi</name>
    <dbReference type="NCBI Taxonomy" id="434347"/>
    <lineage>
        <taxon>Bacteria</taxon>
        <taxon>Bacillati</taxon>
        <taxon>Actinomycetota</taxon>
        <taxon>Actinomycetes</taxon>
        <taxon>Propionibacteriales</taxon>
        <taxon>Kribbellaceae</taxon>
        <taxon>Kribbella</taxon>
    </lineage>
</organism>
<comment type="caution">
    <text evidence="4">The sequence shown here is derived from an EMBL/GenBank/DDBJ whole genome shotgun (WGS) entry which is preliminary data.</text>
</comment>
<evidence type="ECO:0000256" key="2">
    <source>
        <dbReference type="ARBA" id="ARBA00022898"/>
    </source>
</evidence>
<comment type="similarity">
    <text evidence="3">Belongs to the class-III pyridoxal-phosphate-dependent aminotransferase family.</text>
</comment>
<comment type="cofactor">
    <cofactor evidence="1">
        <name>pyridoxal 5'-phosphate</name>
        <dbReference type="ChEBI" id="CHEBI:597326"/>
    </cofactor>
</comment>
<protein>
    <submittedName>
        <fullName evidence="4">Glutamate-1-semialdehyde 2,1-aminomutase</fullName>
    </submittedName>
</protein>
<evidence type="ECO:0000313" key="5">
    <source>
        <dbReference type="Proteomes" id="UP001501705"/>
    </source>
</evidence>
<dbReference type="InterPro" id="IPR005814">
    <property type="entry name" value="Aminotrans_3"/>
</dbReference>
<dbReference type="RefSeq" id="WP_344240899.1">
    <property type="nucleotide sequence ID" value="NZ_BAAAPH010000034.1"/>
</dbReference>
<dbReference type="Gene3D" id="3.40.640.10">
    <property type="entry name" value="Type I PLP-dependent aspartate aminotransferase-like (Major domain)"/>
    <property type="match status" value="1"/>
</dbReference>
<dbReference type="InterPro" id="IPR015424">
    <property type="entry name" value="PyrdxlP-dep_Trfase"/>
</dbReference>
<evidence type="ECO:0000313" key="4">
    <source>
        <dbReference type="EMBL" id="GAA1604444.1"/>
    </source>
</evidence>
<gene>
    <name evidence="4" type="primary">hemL_5</name>
    <name evidence="4" type="ORF">GCM10009804_70950</name>
</gene>
<dbReference type="InterPro" id="IPR015421">
    <property type="entry name" value="PyrdxlP-dep_Trfase_major"/>
</dbReference>
<dbReference type="EMBL" id="BAAAPH010000034">
    <property type="protein sequence ID" value="GAA1604444.1"/>
    <property type="molecule type" value="Genomic_DNA"/>
</dbReference>